<protein>
    <submittedName>
        <fullName evidence="1">Uncharacterized protein</fullName>
    </submittedName>
</protein>
<dbReference type="AlphaFoldDB" id="A0AAD6ZYU7"/>
<dbReference type="Proteomes" id="UP001218218">
    <property type="component" value="Unassembled WGS sequence"/>
</dbReference>
<keyword evidence="2" id="KW-1185">Reference proteome</keyword>
<reference evidence="1" key="1">
    <citation type="submission" date="2023-03" db="EMBL/GenBank/DDBJ databases">
        <title>Massive genome expansion in bonnet fungi (Mycena s.s.) driven by repeated elements and novel gene families across ecological guilds.</title>
        <authorList>
            <consortium name="Lawrence Berkeley National Laboratory"/>
            <person name="Harder C.B."/>
            <person name="Miyauchi S."/>
            <person name="Viragh M."/>
            <person name="Kuo A."/>
            <person name="Thoen E."/>
            <person name="Andreopoulos B."/>
            <person name="Lu D."/>
            <person name="Skrede I."/>
            <person name="Drula E."/>
            <person name="Henrissat B."/>
            <person name="Morin E."/>
            <person name="Kohler A."/>
            <person name="Barry K."/>
            <person name="LaButti K."/>
            <person name="Morin E."/>
            <person name="Salamov A."/>
            <person name="Lipzen A."/>
            <person name="Mereny Z."/>
            <person name="Hegedus B."/>
            <person name="Baldrian P."/>
            <person name="Stursova M."/>
            <person name="Weitz H."/>
            <person name="Taylor A."/>
            <person name="Grigoriev I.V."/>
            <person name="Nagy L.G."/>
            <person name="Martin F."/>
            <person name="Kauserud H."/>
        </authorList>
    </citation>
    <scope>NUCLEOTIDE SEQUENCE</scope>
    <source>
        <strain evidence="1">CBHHK002</strain>
    </source>
</reference>
<name>A0AAD6ZYU7_9AGAR</name>
<evidence type="ECO:0000313" key="1">
    <source>
        <dbReference type="EMBL" id="KAJ7346238.1"/>
    </source>
</evidence>
<gene>
    <name evidence="1" type="ORF">DFH08DRAFT_1081091</name>
</gene>
<organism evidence="1 2">
    <name type="scientific">Mycena albidolilacea</name>
    <dbReference type="NCBI Taxonomy" id="1033008"/>
    <lineage>
        <taxon>Eukaryota</taxon>
        <taxon>Fungi</taxon>
        <taxon>Dikarya</taxon>
        <taxon>Basidiomycota</taxon>
        <taxon>Agaricomycotina</taxon>
        <taxon>Agaricomycetes</taxon>
        <taxon>Agaricomycetidae</taxon>
        <taxon>Agaricales</taxon>
        <taxon>Marasmiineae</taxon>
        <taxon>Mycenaceae</taxon>
        <taxon>Mycena</taxon>
    </lineage>
</organism>
<accession>A0AAD6ZYU7</accession>
<proteinExistence type="predicted"/>
<comment type="caution">
    <text evidence="1">The sequence shown here is derived from an EMBL/GenBank/DDBJ whole genome shotgun (WGS) entry which is preliminary data.</text>
</comment>
<evidence type="ECO:0000313" key="2">
    <source>
        <dbReference type="Proteomes" id="UP001218218"/>
    </source>
</evidence>
<dbReference type="EMBL" id="JARIHO010000021">
    <property type="protein sequence ID" value="KAJ7346238.1"/>
    <property type="molecule type" value="Genomic_DNA"/>
</dbReference>
<sequence length="198" mass="21291">MAAFGTRRGESDNTNPILELAFGTRFSYGSVGSGKQHRRSGLRFGFAARVSVDDEYVRYGEVRPSSRALEMPHNEGFGFTFISFGAPVALAISMGHAIAPRQYSVFACLDANFAVGCVFFDSASGECVNFAAPYDNAISSFSTDDSECTIFVQVLLLHVLDPDCYSASLGGITPAANLTSLPPGFDEAISLFKCLYDE</sequence>